<dbReference type="InterPro" id="IPR045851">
    <property type="entry name" value="AMP-bd_C_sf"/>
</dbReference>
<evidence type="ECO:0000313" key="14">
    <source>
        <dbReference type="Proteomes" id="UP000283655"/>
    </source>
</evidence>
<dbReference type="PRINTS" id="PR01338">
    <property type="entry name" value="TYPE3OMKPROT"/>
</dbReference>
<dbReference type="PANTHER" id="PTHR30046:SF3">
    <property type="entry name" value="SECRETION SYSTEM APPARATUS LIPOPROTEIN SSAJ"/>
    <property type="match status" value="1"/>
</dbReference>
<protein>
    <recommendedName>
        <fullName evidence="10">Lipoprotein</fullName>
    </recommendedName>
</protein>
<evidence type="ECO:0000256" key="4">
    <source>
        <dbReference type="ARBA" id="ARBA00022729"/>
    </source>
</evidence>
<keyword evidence="3" id="KW-0813">Transport</keyword>
<dbReference type="EMBL" id="QZDH01000053">
    <property type="protein sequence ID" value="RJL48612.1"/>
    <property type="molecule type" value="Genomic_DNA"/>
</dbReference>
<keyword evidence="6 10" id="KW-0472">Membrane</keyword>
<evidence type="ECO:0000256" key="5">
    <source>
        <dbReference type="ARBA" id="ARBA00022927"/>
    </source>
</evidence>
<keyword evidence="10" id="KW-1133">Transmembrane helix</keyword>
<evidence type="ECO:0000256" key="11">
    <source>
        <dbReference type="SAM" id="MobiDB-lite"/>
    </source>
</evidence>
<comment type="subcellular location">
    <subcellularLocation>
        <location evidence="1">Cell outer membrane</location>
        <topology evidence="1">Lipid-anchor</topology>
    </subcellularLocation>
</comment>
<comment type="caution">
    <text evidence="13">The sequence shown here is derived from an EMBL/GenBank/DDBJ whole genome shotgun (WGS) entry which is preliminary data.</text>
</comment>
<evidence type="ECO:0000256" key="1">
    <source>
        <dbReference type="ARBA" id="ARBA00004459"/>
    </source>
</evidence>
<dbReference type="PROSITE" id="PS51257">
    <property type="entry name" value="PROKAR_LIPOPROTEIN"/>
    <property type="match status" value="1"/>
</dbReference>
<accession>A0A419ASA5</accession>
<evidence type="ECO:0000313" key="13">
    <source>
        <dbReference type="EMBL" id="RJL48612.1"/>
    </source>
</evidence>
<dbReference type="InterPro" id="IPR006182">
    <property type="entry name" value="FliF_N_dom"/>
</dbReference>
<feature type="signal peptide" evidence="10">
    <location>
        <begin position="1"/>
        <end position="22"/>
    </location>
</feature>
<gene>
    <name evidence="13" type="ORF">D5071_17960</name>
</gene>
<evidence type="ECO:0000256" key="9">
    <source>
        <dbReference type="ARBA" id="ARBA00023288"/>
    </source>
</evidence>
<keyword evidence="10" id="KW-0812">Transmembrane</keyword>
<dbReference type="Gene3D" id="3.30.70.1530">
    <property type="entry name" value="Hypothetical protein rpa1041"/>
    <property type="match status" value="1"/>
</dbReference>
<dbReference type="Pfam" id="PF01514">
    <property type="entry name" value="YscJ_FliF"/>
    <property type="match status" value="1"/>
</dbReference>
<dbReference type="InterPro" id="IPR043427">
    <property type="entry name" value="YscJ/FliF"/>
</dbReference>
<feature type="domain" description="Flagellar M-ring N-terminal" evidence="12">
    <location>
        <begin position="25"/>
        <end position="189"/>
    </location>
</feature>
<dbReference type="AlphaFoldDB" id="A0A419ASA5"/>
<dbReference type="Proteomes" id="UP000283655">
    <property type="component" value="Unassembled WGS sequence"/>
</dbReference>
<dbReference type="InterPro" id="IPR003282">
    <property type="entry name" value="T3SS_SctJ"/>
</dbReference>
<dbReference type="NCBIfam" id="TIGR02544">
    <property type="entry name" value="III_secr_YscJ"/>
    <property type="match status" value="1"/>
</dbReference>
<dbReference type="GO" id="GO:0009279">
    <property type="term" value="C:cell outer membrane"/>
    <property type="evidence" value="ECO:0007669"/>
    <property type="project" value="UniProtKB-SubCell"/>
</dbReference>
<organism evidence="13 14">
    <name type="scientific">Pectobacterium carotovorum</name>
    <name type="common">Erwinia carotovora</name>
    <dbReference type="NCBI Taxonomy" id="554"/>
    <lineage>
        <taxon>Bacteria</taxon>
        <taxon>Pseudomonadati</taxon>
        <taxon>Pseudomonadota</taxon>
        <taxon>Gammaproteobacteria</taxon>
        <taxon>Enterobacterales</taxon>
        <taxon>Pectobacteriaceae</taxon>
        <taxon>Pectobacterium</taxon>
    </lineage>
</organism>
<keyword evidence="7 10" id="KW-0564">Palmitate</keyword>
<dbReference type="RefSeq" id="WP_119874606.1">
    <property type="nucleotide sequence ID" value="NZ_QZDH01000053.1"/>
</dbReference>
<feature type="compositionally biased region" description="Basic and acidic residues" evidence="11">
    <location>
        <begin position="253"/>
        <end position="271"/>
    </location>
</feature>
<keyword evidence="5" id="KW-0653">Protein transport</keyword>
<evidence type="ECO:0000256" key="7">
    <source>
        <dbReference type="ARBA" id="ARBA00023139"/>
    </source>
</evidence>
<keyword evidence="9 10" id="KW-0449">Lipoprotein</keyword>
<feature type="region of interest" description="Disordered" evidence="11">
    <location>
        <begin position="239"/>
        <end position="271"/>
    </location>
</feature>
<name>A0A419ASA5_PECCA</name>
<feature type="transmembrane region" description="Helical" evidence="10">
    <location>
        <begin position="211"/>
        <end position="232"/>
    </location>
</feature>
<evidence type="ECO:0000256" key="6">
    <source>
        <dbReference type="ARBA" id="ARBA00023136"/>
    </source>
</evidence>
<evidence type="ECO:0000256" key="2">
    <source>
        <dbReference type="ARBA" id="ARBA00009509"/>
    </source>
</evidence>
<evidence type="ECO:0000259" key="12">
    <source>
        <dbReference type="Pfam" id="PF01514"/>
    </source>
</evidence>
<evidence type="ECO:0000256" key="3">
    <source>
        <dbReference type="ARBA" id="ARBA00022448"/>
    </source>
</evidence>
<keyword evidence="4 10" id="KW-0732">Signal</keyword>
<dbReference type="Gene3D" id="3.30.300.30">
    <property type="match status" value="1"/>
</dbReference>
<dbReference type="PANTHER" id="PTHR30046">
    <property type="entry name" value="FLAGELLAR M-RING PROTEIN"/>
    <property type="match status" value="1"/>
</dbReference>
<keyword evidence="8 10" id="KW-0998">Cell outer membrane</keyword>
<evidence type="ECO:0000256" key="8">
    <source>
        <dbReference type="ARBA" id="ARBA00023237"/>
    </source>
</evidence>
<feature type="chain" id="PRO_5018809864" description="Lipoprotein" evidence="10">
    <location>
        <begin position="23"/>
        <end position="271"/>
    </location>
</feature>
<evidence type="ECO:0000256" key="10">
    <source>
        <dbReference type="RuleBase" id="RU364102"/>
    </source>
</evidence>
<sequence>MIKRTFHTLGILFAVLMLSACHEDAILNNLTQDQANQTLAILQQHNITAKKDGTLKSGYTVTVDNTEITAALSVINQYQLPWSADVQIAHAFPDSSLVSSPNAEQARVISLQEQRLEQSLKIITQIVNAKVHISYPSFSKDIGNKNSSKHVGILISFKGEVDENIFISKIKLLTKNSLDDVRYENISVVLFPAPIIQYSSPIKTPISAPSLWTILLSTIAVCAVAIASYVLYKSSRHPPIAQENNDLETDGVPLDKDKDKDKDKGSLNHET</sequence>
<comment type="similarity">
    <text evidence="2 10">Belongs to the YscJ lipoprotein family.</text>
</comment>
<dbReference type="GO" id="GO:0009306">
    <property type="term" value="P:protein secretion"/>
    <property type="evidence" value="ECO:0007669"/>
    <property type="project" value="InterPro"/>
</dbReference>
<proteinExistence type="inferred from homology"/>
<reference evidence="13 14" key="1">
    <citation type="submission" date="2018-09" db="EMBL/GenBank/DDBJ databases">
        <title>Phylogenetic diversity of Pectobacterium and Dickeya strains causing blackleg disease of potato in Morocco.</title>
        <authorList>
            <person name="Oulghazi S."/>
            <person name="Moumni M."/>
            <person name="Faure D."/>
        </authorList>
    </citation>
    <scope>NUCLEOTIDE SEQUENCE [LARGE SCALE GENOMIC DNA]</scope>
    <source>
        <strain evidence="13 14">S1.15.11.2D</strain>
    </source>
</reference>